<dbReference type="InterPro" id="IPR050884">
    <property type="entry name" value="CNP_phosphodiesterase-III"/>
</dbReference>
<comment type="similarity">
    <text evidence="4">Belongs to the cyclic nucleotide phosphodiesterase class-III family.</text>
</comment>
<keyword evidence="3" id="KW-0408">Iron</keyword>
<dbReference type="InterPro" id="IPR004843">
    <property type="entry name" value="Calcineurin-like_PHP"/>
</dbReference>
<dbReference type="InterPro" id="IPR029052">
    <property type="entry name" value="Metallo-depent_PP-like"/>
</dbReference>
<gene>
    <name evidence="6" type="ORF">HLH35_09355</name>
</gene>
<organism evidence="6 7">
    <name type="scientific">Gluconacetobacter asukensis</name>
    <dbReference type="NCBI Taxonomy" id="1017181"/>
    <lineage>
        <taxon>Bacteria</taxon>
        <taxon>Pseudomonadati</taxon>
        <taxon>Pseudomonadota</taxon>
        <taxon>Alphaproteobacteria</taxon>
        <taxon>Acetobacterales</taxon>
        <taxon>Acetobacteraceae</taxon>
        <taxon>Gluconacetobacter</taxon>
    </lineage>
</organism>
<dbReference type="SUPFAM" id="SSF56300">
    <property type="entry name" value="Metallo-dependent phosphatases"/>
    <property type="match status" value="1"/>
</dbReference>
<keyword evidence="2" id="KW-0378">Hydrolase</keyword>
<accession>A0A7W4J090</accession>
<sequence length="308" mass="33779">MEADDSAEETVNDITLAHLSDLHLAHDGLRFPTWALLNKRMTSQLSWRRKRRFLHVDTVLESLVTDIRAMTPDAVALTGDLTNLGLAVECRRAASWVSARLPQQTAIIPGNHDMLVRAPWGTTLGLWKPWMAARPDDFPFVRRIGPLALIGVNSACPTPWFSAAGRIGAAQATRLTDILHETGREGAFRVVMIHHPPVPGIVSRRKALLDGGLFATAIARAGAELVLHGHSHRSGLSSLPGPTATVPVLGIASASMLARGQERMAAWHHIRIARTGRGYAAEIRRRLVVPGLPVQELPPWRFDVYRLP</sequence>
<dbReference type="AlphaFoldDB" id="A0A7W4J090"/>
<evidence type="ECO:0000313" key="6">
    <source>
        <dbReference type="EMBL" id="MBB2172325.1"/>
    </source>
</evidence>
<evidence type="ECO:0000256" key="3">
    <source>
        <dbReference type="ARBA" id="ARBA00023004"/>
    </source>
</evidence>
<dbReference type="PANTHER" id="PTHR42988:SF2">
    <property type="entry name" value="CYCLIC NUCLEOTIDE PHOSPHODIESTERASE CBUA0032-RELATED"/>
    <property type="match status" value="1"/>
</dbReference>
<reference evidence="6 7" key="1">
    <citation type="submission" date="2020-04" db="EMBL/GenBank/DDBJ databases">
        <title>Description of novel Gluconacetobacter.</title>
        <authorList>
            <person name="Sombolestani A."/>
        </authorList>
    </citation>
    <scope>NUCLEOTIDE SEQUENCE [LARGE SCALE GENOMIC DNA]</scope>
    <source>
        <strain evidence="6 7">LMG 27724</strain>
    </source>
</reference>
<name>A0A7W4J090_9PROT</name>
<dbReference type="GO" id="GO:0046872">
    <property type="term" value="F:metal ion binding"/>
    <property type="evidence" value="ECO:0007669"/>
    <property type="project" value="UniProtKB-KW"/>
</dbReference>
<keyword evidence="7" id="KW-1185">Reference proteome</keyword>
<dbReference type="Proteomes" id="UP000577891">
    <property type="component" value="Unassembled WGS sequence"/>
</dbReference>
<evidence type="ECO:0000256" key="1">
    <source>
        <dbReference type="ARBA" id="ARBA00022723"/>
    </source>
</evidence>
<evidence type="ECO:0000256" key="2">
    <source>
        <dbReference type="ARBA" id="ARBA00022801"/>
    </source>
</evidence>
<dbReference type="EMBL" id="JABEQE010000006">
    <property type="protein sequence ID" value="MBB2172325.1"/>
    <property type="molecule type" value="Genomic_DNA"/>
</dbReference>
<dbReference type="PANTHER" id="PTHR42988">
    <property type="entry name" value="PHOSPHOHYDROLASE"/>
    <property type="match status" value="1"/>
</dbReference>
<evidence type="ECO:0000256" key="4">
    <source>
        <dbReference type="ARBA" id="ARBA00025742"/>
    </source>
</evidence>
<evidence type="ECO:0000259" key="5">
    <source>
        <dbReference type="Pfam" id="PF00149"/>
    </source>
</evidence>
<protein>
    <submittedName>
        <fullName evidence="6">Metallophosphoesterase</fullName>
    </submittedName>
</protein>
<feature type="domain" description="Calcineurin-like phosphoesterase" evidence="5">
    <location>
        <begin position="15"/>
        <end position="233"/>
    </location>
</feature>
<evidence type="ECO:0000313" key="7">
    <source>
        <dbReference type="Proteomes" id="UP000577891"/>
    </source>
</evidence>
<comment type="caution">
    <text evidence="6">The sequence shown here is derived from an EMBL/GenBank/DDBJ whole genome shotgun (WGS) entry which is preliminary data.</text>
</comment>
<keyword evidence="1" id="KW-0479">Metal-binding</keyword>
<dbReference type="Pfam" id="PF00149">
    <property type="entry name" value="Metallophos"/>
    <property type="match status" value="1"/>
</dbReference>
<proteinExistence type="inferred from homology"/>
<dbReference type="Gene3D" id="3.60.21.10">
    <property type="match status" value="1"/>
</dbReference>
<dbReference type="GO" id="GO:0016787">
    <property type="term" value="F:hydrolase activity"/>
    <property type="evidence" value="ECO:0007669"/>
    <property type="project" value="UniProtKB-KW"/>
</dbReference>